<name>A0ACC1B3A5_9ROSI</name>
<protein>
    <submittedName>
        <fullName evidence="1">Uncharacterized protein</fullName>
    </submittedName>
</protein>
<dbReference type="EMBL" id="CM047903">
    <property type="protein sequence ID" value="KAJ0093393.1"/>
    <property type="molecule type" value="Genomic_DNA"/>
</dbReference>
<accession>A0ACC1B3A5</accession>
<organism evidence="1 2">
    <name type="scientific">Pistacia atlantica</name>
    <dbReference type="NCBI Taxonomy" id="434234"/>
    <lineage>
        <taxon>Eukaryota</taxon>
        <taxon>Viridiplantae</taxon>
        <taxon>Streptophyta</taxon>
        <taxon>Embryophyta</taxon>
        <taxon>Tracheophyta</taxon>
        <taxon>Spermatophyta</taxon>
        <taxon>Magnoliopsida</taxon>
        <taxon>eudicotyledons</taxon>
        <taxon>Gunneridae</taxon>
        <taxon>Pentapetalae</taxon>
        <taxon>rosids</taxon>
        <taxon>malvids</taxon>
        <taxon>Sapindales</taxon>
        <taxon>Anacardiaceae</taxon>
        <taxon>Pistacia</taxon>
    </lineage>
</organism>
<sequence>MEILNNGVSELEYDRVKELTAFEDTKLGVQGLVDSGVVTIPKMFRRSKSNDELADHPRTHIGLPVIDLDGLLTDRRHNIVDEVRSASEEWGFFQVVNHGIPISVLDNMIKGVRRADWRDTLSVSMLTSDHVDPNELPDACRHEAIEFIKEITKVGDTLLELLSEGLGLKSDHLISMECNKGRTLVCHYYPACPEPQLAMGVTKHTDNTFLTILAEDQTGGLQVLHENRWVDVQPIAGSLVVNIGDLLQIISNDKFKSNVHRVLPSRKSRVSAICFFAGRFAPPARLYGPIKELITEENPAKYKEVLVSEYVGRFYSKGLHEKPSPADYRL</sequence>
<comment type="caution">
    <text evidence="1">The sequence shown here is derived from an EMBL/GenBank/DDBJ whole genome shotgun (WGS) entry which is preliminary data.</text>
</comment>
<evidence type="ECO:0000313" key="1">
    <source>
        <dbReference type="EMBL" id="KAJ0093393.1"/>
    </source>
</evidence>
<gene>
    <name evidence="1" type="ORF">Patl1_25152</name>
</gene>
<evidence type="ECO:0000313" key="2">
    <source>
        <dbReference type="Proteomes" id="UP001164250"/>
    </source>
</evidence>
<dbReference type="Proteomes" id="UP001164250">
    <property type="component" value="Chromosome 7"/>
</dbReference>
<keyword evidence="2" id="KW-1185">Reference proteome</keyword>
<proteinExistence type="predicted"/>
<reference evidence="2" key="1">
    <citation type="journal article" date="2023" name="G3 (Bethesda)">
        <title>Genome assembly and association tests identify interacting loci associated with vigor, precocity, and sex in interspecific pistachio rootstocks.</title>
        <authorList>
            <person name="Palmer W."/>
            <person name="Jacygrad E."/>
            <person name="Sagayaradj S."/>
            <person name="Cavanaugh K."/>
            <person name="Han R."/>
            <person name="Bertier L."/>
            <person name="Beede B."/>
            <person name="Kafkas S."/>
            <person name="Golino D."/>
            <person name="Preece J."/>
            <person name="Michelmore R."/>
        </authorList>
    </citation>
    <scope>NUCLEOTIDE SEQUENCE [LARGE SCALE GENOMIC DNA]</scope>
</reference>